<evidence type="ECO:0000256" key="8">
    <source>
        <dbReference type="SAM" id="MobiDB-lite"/>
    </source>
</evidence>
<evidence type="ECO:0000256" key="6">
    <source>
        <dbReference type="ARBA" id="ARBA00023136"/>
    </source>
</evidence>
<comment type="similarity">
    <text evidence="7">Belongs to the binding-protein-dependent transport system permease family.</text>
</comment>
<evidence type="ECO:0000259" key="9">
    <source>
        <dbReference type="PROSITE" id="PS50928"/>
    </source>
</evidence>
<comment type="subcellular location">
    <subcellularLocation>
        <location evidence="1 7">Cell membrane</location>
        <topology evidence="1 7">Multi-pass membrane protein</topology>
    </subcellularLocation>
</comment>
<accession>A0AB39P0H3</accession>
<dbReference type="InterPro" id="IPR025966">
    <property type="entry name" value="OppC_N"/>
</dbReference>
<dbReference type="PANTHER" id="PTHR43386:SF1">
    <property type="entry name" value="D,D-DIPEPTIDE TRANSPORT SYSTEM PERMEASE PROTEIN DDPC-RELATED"/>
    <property type="match status" value="1"/>
</dbReference>
<dbReference type="InterPro" id="IPR035906">
    <property type="entry name" value="MetI-like_sf"/>
</dbReference>
<keyword evidence="2 7" id="KW-0813">Transport</keyword>
<dbReference type="SUPFAM" id="SSF161098">
    <property type="entry name" value="MetI-like"/>
    <property type="match status" value="1"/>
</dbReference>
<feature type="region of interest" description="Disordered" evidence="8">
    <location>
        <begin position="1"/>
        <end position="21"/>
    </location>
</feature>
<protein>
    <submittedName>
        <fullName evidence="10">ABC transporter permease</fullName>
    </submittedName>
</protein>
<feature type="transmembrane region" description="Helical" evidence="7">
    <location>
        <begin position="104"/>
        <end position="127"/>
    </location>
</feature>
<dbReference type="CDD" id="cd06261">
    <property type="entry name" value="TM_PBP2"/>
    <property type="match status" value="1"/>
</dbReference>
<feature type="transmembrane region" description="Helical" evidence="7">
    <location>
        <begin position="38"/>
        <end position="61"/>
    </location>
</feature>
<sequence>MSSITTSPPPTPPPTLQRRPGATRLQRGLLRGFLAHGWLFRICLTLLLLFVLVALFAPWLAPQDPTVGDFAETLAGPSGAHWLGTDQGGHDTFSALLEGARTSLLGPLGVVVFSSICGITIGLFSGWRGGRVDAVIGRVLDVLFAFPSLLLAILAVALFGKGLGAPVLAMAIAYLPYTARLVRSLTAQQKNRPYVAAYLVQGHAPAYVAARRLLPNIAPTVLAQSTVNFGYALLDLAALSFLGLGVQPPAPDWGAMINQGQGAVLAGQPLSAVLPALAVVLVVVAFNVVGEQLGDHLAGRES</sequence>
<keyword evidence="5 7" id="KW-1133">Transmembrane helix</keyword>
<dbReference type="PROSITE" id="PS50928">
    <property type="entry name" value="ABC_TM1"/>
    <property type="match status" value="1"/>
</dbReference>
<dbReference type="Gene3D" id="1.10.3720.10">
    <property type="entry name" value="MetI-like"/>
    <property type="match status" value="1"/>
</dbReference>
<reference evidence="10" key="1">
    <citation type="submission" date="2024-07" db="EMBL/GenBank/DDBJ databases">
        <authorList>
            <person name="Yu S.T."/>
        </authorList>
    </citation>
    <scope>NUCLEOTIDE SEQUENCE</scope>
    <source>
        <strain evidence="10">R21</strain>
    </source>
</reference>
<dbReference type="PANTHER" id="PTHR43386">
    <property type="entry name" value="OLIGOPEPTIDE TRANSPORT SYSTEM PERMEASE PROTEIN APPC"/>
    <property type="match status" value="1"/>
</dbReference>
<dbReference type="InterPro" id="IPR050366">
    <property type="entry name" value="BP-dependent_transpt_permease"/>
</dbReference>
<dbReference type="AlphaFoldDB" id="A0AB39P0H3"/>
<feature type="transmembrane region" description="Helical" evidence="7">
    <location>
        <begin position="229"/>
        <end position="250"/>
    </location>
</feature>
<dbReference type="EMBL" id="CP163435">
    <property type="protein sequence ID" value="XDQ23587.1"/>
    <property type="molecule type" value="Genomic_DNA"/>
</dbReference>
<feature type="domain" description="ABC transmembrane type-1" evidence="9">
    <location>
        <begin position="100"/>
        <end position="290"/>
    </location>
</feature>
<feature type="transmembrane region" description="Helical" evidence="7">
    <location>
        <begin position="165"/>
        <end position="182"/>
    </location>
</feature>
<evidence type="ECO:0000256" key="4">
    <source>
        <dbReference type="ARBA" id="ARBA00022692"/>
    </source>
</evidence>
<feature type="transmembrane region" description="Helical" evidence="7">
    <location>
        <begin position="139"/>
        <end position="159"/>
    </location>
</feature>
<dbReference type="GO" id="GO:0055085">
    <property type="term" value="P:transmembrane transport"/>
    <property type="evidence" value="ECO:0007669"/>
    <property type="project" value="InterPro"/>
</dbReference>
<evidence type="ECO:0000256" key="3">
    <source>
        <dbReference type="ARBA" id="ARBA00022475"/>
    </source>
</evidence>
<keyword evidence="4 7" id="KW-0812">Transmembrane</keyword>
<gene>
    <name evidence="10" type="ORF">AB5J56_02215</name>
</gene>
<dbReference type="RefSeq" id="WP_369229447.1">
    <property type="nucleotide sequence ID" value="NZ_CP163435.1"/>
</dbReference>
<evidence type="ECO:0000256" key="7">
    <source>
        <dbReference type="RuleBase" id="RU363032"/>
    </source>
</evidence>
<proteinExistence type="inferred from homology"/>
<evidence type="ECO:0000313" key="10">
    <source>
        <dbReference type="EMBL" id="XDQ23587.1"/>
    </source>
</evidence>
<dbReference type="InterPro" id="IPR000515">
    <property type="entry name" value="MetI-like"/>
</dbReference>
<dbReference type="Pfam" id="PF12911">
    <property type="entry name" value="OppC_N"/>
    <property type="match status" value="1"/>
</dbReference>
<organism evidence="10">
    <name type="scientific">Streptomyces sp. R21</name>
    <dbReference type="NCBI Taxonomy" id="3238627"/>
    <lineage>
        <taxon>Bacteria</taxon>
        <taxon>Bacillati</taxon>
        <taxon>Actinomycetota</taxon>
        <taxon>Actinomycetes</taxon>
        <taxon>Kitasatosporales</taxon>
        <taxon>Streptomycetaceae</taxon>
        <taxon>Streptomyces</taxon>
    </lineage>
</organism>
<dbReference type="GO" id="GO:0005886">
    <property type="term" value="C:plasma membrane"/>
    <property type="evidence" value="ECO:0007669"/>
    <property type="project" value="UniProtKB-SubCell"/>
</dbReference>
<feature type="transmembrane region" description="Helical" evidence="7">
    <location>
        <begin position="270"/>
        <end position="290"/>
    </location>
</feature>
<evidence type="ECO:0000256" key="2">
    <source>
        <dbReference type="ARBA" id="ARBA00022448"/>
    </source>
</evidence>
<evidence type="ECO:0000256" key="5">
    <source>
        <dbReference type="ARBA" id="ARBA00022989"/>
    </source>
</evidence>
<keyword evidence="3" id="KW-1003">Cell membrane</keyword>
<name>A0AB39P0H3_9ACTN</name>
<dbReference type="Pfam" id="PF00528">
    <property type="entry name" value="BPD_transp_1"/>
    <property type="match status" value="1"/>
</dbReference>
<keyword evidence="6 7" id="KW-0472">Membrane</keyword>
<evidence type="ECO:0000256" key="1">
    <source>
        <dbReference type="ARBA" id="ARBA00004651"/>
    </source>
</evidence>